<evidence type="ECO:0000256" key="1">
    <source>
        <dbReference type="SAM" id="SignalP"/>
    </source>
</evidence>
<dbReference type="RefSeq" id="WP_379761372.1">
    <property type="nucleotide sequence ID" value="NZ_JBHSMR010000014.1"/>
</dbReference>
<sequence>MKISLALSMLFSACALGTAAHAVETWTLPGTKAVCLAKGGVWEKRGMPGDPQDREVCVLNAPDAGKQCSSSARCLSGWCRPNAKEGWKPAGEKAPGVCEAVRQVNGCVQGLDKGVIVDIPCVM</sequence>
<proteinExistence type="predicted"/>
<gene>
    <name evidence="2" type="ORF">ACFPQ5_23510</name>
</gene>
<dbReference type="EMBL" id="JBHSMR010000014">
    <property type="protein sequence ID" value="MFC5481173.1"/>
    <property type="molecule type" value="Genomic_DNA"/>
</dbReference>
<reference evidence="3" key="1">
    <citation type="journal article" date="2019" name="Int. J. Syst. Evol. Microbiol.">
        <title>The Global Catalogue of Microorganisms (GCM) 10K type strain sequencing project: providing services to taxonomists for standard genome sequencing and annotation.</title>
        <authorList>
            <consortium name="The Broad Institute Genomics Platform"/>
            <consortium name="The Broad Institute Genome Sequencing Center for Infectious Disease"/>
            <person name="Wu L."/>
            <person name="Ma J."/>
        </authorList>
    </citation>
    <scope>NUCLEOTIDE SEQUENCE [LARGE SCALE GENOMIC DNA]</scope>
    <source>
        <strain evidence="3">CCUG 43111</strain>
    </source>
</reference>
<protein>
    <submittedName>
        <fullName evidence="2">Uncharacterized protein</fullName>
    </submittedName>
</protein>
<organism evidence="2 3">
    <name type="scientific">Massilia suwonensis</name>
    <dbReference type="NCBI Taxonomy" id="648895"/>
    <lineage>
        <taxon>Bacteria</taxon>
        <taxon>Pseudomonadati</taxon>
        <taxon>Pseudomonadota</taxon>
        <taxon>Betaproteobacteria</taxon>
        <taxon>Burkholderiales</taxon>
        <taxon>Oxalobacteraceae</taxon>
        <taxon>Telluria group</taxon>
        <taxon>Massilia</taxon>
    </lineage>
</organism>
<comment type="caution">
    <text evidence="2">The sequence shown here is derived from an EMBL/GenBank/DDBJ whole genome shotgun (WGS) entry which is preliminary data.</text>
</comment>
<feature type="chain" id="PRO_5046871715" evidence="1">
    <location>
        <begin position="23"/>
        <end position="123"/>
    </location>
</feature>
<evidence type="ECO:0000313" key="3">
    <source>
        <dbReference type="Proteomes" id="UP001596101"/>
    </source>
</evidence>
<name>A0ABW0MTD0_9BURK</name>
<evidence type="ECO:0000313" key="2">
    <source>
        <dbReference type="EMBL" id="MFC5481173.1"/>
    </source>
</evidence>
<accession>A0ABW0MTD0</accession>
<keyword evidence="3" id="KW-1185">Reference proteome</keyword>
<keyword evidence="1" id="KW-0732">Signal</keyword>
<feature type="signal peptide" evidence="1">
    <location>
        <begin position="1"/>
        <end position="22"/>
    </location>
</feature>
<dbReference type="Proteomes" id="UP001596101">
    <property type="component" value="Unassembled WGS sequence"/>
</dbReference>